<dbReference type="Gene3D" id="3.90.550.10">
    <property type="entry name" value="Spore Coat Polysaccharide Biosynthesis Protein SpsA, Chain A"/>
    <property type="match status" value="1"/>
</dbReference>
<dbReference type="Pfam" id="PF00535">
    <property type="entry name" value="Glycos_transf_2"/>
    <property type="match status" value="1"/>
</dbReference>
<evidence type="ECO:0000313" key="4">
    <source>
        <dbReference type="Proteomes" id="UP000009049"/>
    </source>
</evidence>
<dbReference type="HOGENOM" id="CLU_065962_1_0_10"/>
<evidence type="ECO:0000313" key="3">
    <source>
        <dbReference type="EMBL" id="EAR14944.1"/>
    </source>
</evidence>
<dbReference type="eggNOG" id="COG1216">
    <property type="taxonomic scope" value="Bacteria"/>
</dbReference>
<dbReference type="PANTHER" id="PTHR43630:SF2">
    <property type="entry name" value="GLYCOSYLTRANSFERASE"/>
    <property type="match status" value="1"/>
</dbReference>
<dbReference type="Proteomes" id="UP000009049">
    <property type="component" value="Chromosome"/>
</dbReference>
<accession>A4CMQ2</accession>
<dbReference type="InterPro" id="IPR029044">
    <property type="entry name" value="Nucleotide-diphossugar_trans"/>
</dbReference>
<reference evidence="3 4" key="1">
    <citation type="journal article" date="2009" name="J. Bacteriol.">
        <title>Complete genome sequence of Robiginitalea biformata HTCC2501.</title>
        <authorList>
            <person name="Oh H.M."/>
            <person name="Giovannoni S.J."/>
            <person name="Lee K."/>
            <person name="Ferriera S."/>
            <person name="Johnson J."/>
            <person name="Cho J.C."/>
        </authorList>
    </citation>
    <scope>NUCLEOTIDE SEQUENCE [LARGE SCALE GENOMIC DNA]</scope>
    <source>
        <strain evidence="4">ATCC BAA-864 / HTCC2501 / KCTC 12146</strain>
    </source>
</reference>
<gene>
    <name evidence="3" type="ordered locus">RB2501_11477</name>
</gene>
<dbReference type="CDD" id="cd02511">
    <property type="entry name" value="Beta4Glucosyltransferase"/>
    <property type="match status" value="1"/>
</dbReference>
<evidence type="ECO:0000256" key="1">
    <source>
        <dbReference type="ARBA" id="ARBA00038494"/>
    </source>
</evidence>
<dbReference type="InterPro" id="IPR001173">
    <property type="entry name" value="Glyco_trans_2-like"/>
</dbReference>
<keyword evidence="4" id="KW-1185">Reference proteome</keyword>
<dbReference type="PANTHER" id="PTHR43630">
    <property type="entry name" value="POLY-BETA-1,6-N-ACETYL-D-GLUCOSAMINE SYNTHASE"/>
    <property type="match status" value="1"/>
</dbReference>
<dbReference type="AlphaFoldDB" id="A4CMQ2"/>
<dbReference type="STRING" id="313596.RB2501_11477"/>
<dbReference type="KEGG" id="rbi:RB2501_11477"/>
<dbReference type="EMBL" id="CP001712">
    <property type="protein sequence ID" value="EAR14944.1"/>
    <property type="molecule type" value="Genomic_DNA"/>
</dbReference>
<sequence>MRVPQKETPEISALIITYNEIEQIAACIESIDFVSEIVVVDSYSTDGTYEYLQAHPRVRVIRHAFRNFTAQKNFALMHARHDWVLFIDADERIPAGLRDEILGELSNPGNETNAYWFYRKFMFCGKPLRFSGWQTDKNIRLFRRSKARYSSERIVHERLEVEGQTACLSERMIHYCYQGYSDYKGKMQLYGQMKALEAFRKNRRFTYLKWVVKPLWRFLFNFICRLGFLDGYRGLVICFLGALEDVQRYRVLRLIEREYRAAQYSLPRLSKKGFLVSALTPQQ</sequence>
<evidence type="ECO:0000259" key="2">
    <source>
        <dbReference type="Pfam" id="PF00535"/>
    </source>
</evidence>
<dbReference type="OrthoDB" id="9815923at2"/>
<feature type="domain" description="Glycosyltransferase 2-like" evidence="2">
    <location>
        <begin position="12"/>
        <end position="130"/>
    </location>
</feature>
<dbReference type="SUPFAM" id="SSF53448">
    <property type="entry name" value="Nucleotide-diphospho-sugar transferases"/>
    <property type="match status" value="1"/>
</dbReference>
<dbReference type="CAZy" id="GT2">
    <property type="family name" value="Glycosyltransferase Family 2"/>
</dbReference>
<name>A4CMQ2_ROBBH</name>
<dbReference type="RefSeq" id="WP_015754265.1">
    <property type="nucleotide sequence ID" value="NC_013222.1"/>
</dbReference>
<proteinExistence type="inferred from homology"/>
<organism evidence="3 4">
    <name type="scientific">Robiginitalea biformata (strain ATCC BAA-864 / DSM 15991 / KCTC 12146 / HTCC2501)</name>
    <dbReference type="NCBI Taxonomy" id="313596"/>
    <lineage>
        <taxon>Bacteria</taxon>
        <taxon>Pseudomonadati</taxon>
        <taxon>Bacteroidota</taxon>
        <taxon>Flavobacteriia</taxon>
        <taxon>Flavobacteriales</taxon>
        <taxon>Flavobacteriaceae</taxon>
        <taxon>Robiginitalea</taxon>
    </lineage>
</organism>
<keyword evidence="3" id="KW-0808">Transferase</keyword>
<comment type="similarity">
    <text evidence="1">Belongs to the glycosyltransferase 2 family. WaaE/KdtX subfamily.</text>
</comment>
<dbReference type="GO" id="GO:0016740">
    <property type="term" value="F:transferase activity"/>
    <property type="evidence" value="ECO:0007669"/>
    <property type="project" value="UniProtKB-KW"/>
</dbReference>
<protein>
    <submittedName>
        <fullName evidence="3">Probable beta-1,4-glucosyltransferase</fullName>
    </submittedName>
</protein>